<keyword evidence="1" id="KW-1133">Transmembrane helix</keyword>
<feature type="transmembrane region" description="Helical" evidence="1">
    <location>
        <begin position="22"/>
        <end position="41"/>
    </location>
</feature>
<organism evidence="2 3">
    <name type="scientific">Phytophthora rubi</name>
    <dbReference type="NCBI Taxonomy" id="129364"/>
    <lineage>
        <taxon>Eukaryota</taxon>
        <taxon>Sar</taxon>
        <taxon>Stramenopiles</taxon>
        <taxon>Oomycota</taxon>
        <taxon>Peronosporomycetes</taxon>
        <taxon>Peronosporales</taxon>
        <taxon>Peronosporaceae</taxon>
        <taxon>Phytophthora</taxon>
    </lineage>
</organism>
<dbReference type="AlphaFoldDB" id="A0A6A3LFR2"/>
<evidence type="ECO:0000313" key="3">
    <source>
        <dbReference type="Proteomes" id="UP000435112"/>
    </source>
</evidence>
<dbReference type="EMBL" id="QXFU01000903">
    <property type="protein sequence ID" value="KAE9016757.1"/>
    <property type="molecule type" value="Genomic_DNA"/>
</dbReference>
<name>A0A6A3LFR2_9STRA</name>
<proteinExistence type="predicted"/>
<comment type="caution">
    <text evidence="2">The sequence shown here is derived from an EMBL/GenBank/DDBJ whole genome shotgun (WGS) entry which is preliminary data.</text>
</comment>
<accession>A0A6A3LFR2</accession>
<evidence type="ECO:0000256" key="1">
    <source>
        <dbReference type="SAM" id="Phobius"/>
    </source>
</evidence>
<dbReference type="Proteomes" id="UP000435112">
    <property type="component" value="Unassembled WGS sequence"/>
</dbReference>
<evidence type="ECO:0000313" key="2">
    <source>
        <dbReference type="EMBL" id="KAE9016757.1"/>
    </source>
</evidence>
<gene>
    <name evidence="2" type="ORF">PR002_g13582</name>
</gene>
<keyword evidence="1" id="KW-0472">Membrane</keyword>
<reference evidence="2 3" key="1">
    <citation type="submission" date="2018-09" db="EMBL/GenBank/DDBJ databases">
        <title>Genomic investigation of the strawberry pathogen Phytophthora fragariae indicates pathogenicity is determined by transcriptional variation in three key races.</title>
        <authorList>
            <person name="Adams T.M."/>
            <person name="Armitage A.D."/>
            <person name="Sobczyk M.K."/>
            <person name="Bates H.J."/>
            <person name="Dunwell J.M."/>
            <person name="Nellist C.F."/>
            <person name="Harrison R.J."/>
        </authorList>
    </citation>
    <scope>NUCLEOTIDE SEQUENCE [LARGE SCALE GENOMIC DNA]</scope>
    <source>
        <strain evidence="2 3">SCRP324</strain>
    </source>
</reference>
<protein>
    <submittedName>
        <fullName evidence="2">Uncharacterized protein</fullName>
    </submittedName>
</protein>
<keyword evidence="1" id="KW-0812">Transmembrane</keyword>
<sequence>MRGFVYTQSTPTYRKDISVDGALAYALQALHMLAQFFIVYLKVVLGRALLVAVAPLPHAATAYAVSSDERAAPSHLTLRLQLAPLPSLYSLGAPVYRHRGFVGAPEWGEWLTADDKPELMYLT</sequence>